<name>A0A9W6QYT8_9PSEU</name>
<keyword evidence="1" id="KW-0808">Transferase</keyword>
<organism evidence="4 5">
    <name type="scientific">Amycolatopsis taiwanensis</name>
    <dbReference type="NCBI Taxonomy" id="342230"/>
    <lineage>
        <taxon>Bacteria</taxon>
        <taxon>Bacillati</taxon>
        <taxon>Actinomycetota</taxon>
        <taxon>Actinomycetes</taxon>
        <taxon>Pseudonocardiales</taxon>
        <taxon>Pseudonocardiaceae</taxon>
        <taxon>Amycolatopsis</taxon>
    </lineage>
</organism>
<proteinExistence type="predicted"/>
<keyword evidence="2" id="KW-0012">Acyltransferase</keyword>
<dbReference type="Gene3D" id="3.40.630.30">
    <property type="match status" value="1"/>
</dbReference>
<evidence type="ECO:0000256" key="2">
    <source>
        <dbReference type="ARBA" id="ARBA00023315"/>
    </source>
</evidence>
<dbReference type="GO" id="GO:0016747">
    <property type="term" value="F:acyltransferase activity, transferring groups other than amino-acyl groups"/>
    <property type="evidence" value="ECO:0007669"/>
    <property type="project" value="InterPro"/>
</dbReference>
<dbReference type="AlphaFoldDB" id="A0A9W6QYT8"/>
<reference evidence="4" key="1">
    <citation type="submission" date="2023-03" db="EMBL/GenBank/DDBJ databases">
        <title>Amycolatopsis taiwanensis NBRC 103393.</title>
        <authorList>
            <person name="Ichikawa N."/>
            <person name="Sato H."/>
            <person name="Tonouchi N."/>
        </authorList>
    </citation>
    <scope>NUCLEOTIDE SEQUENCE</scope>
    <source>
        <strain evidence="4">NBRC 103393</strain>
    </source>
</reference>
<evidence type="ECO:0000313" key="4">
    <source>
        <dbReference type="EMBL" id="GLY66213.1"/>
    </source>
</evidence>
<gene>
    <name evidence="4" type="ORF">Atai01_28320</name>
</gene>
<dbReference type="EMBL" id="BSTI01000005">
    <property type="protein sequence ID" value="GLY66213.1"/>
    <property type="molecule type" value="Genomic_DNA"/>
</dbReference>
<protein>
    <recommendedName>
        <fullName evidence="3">N-acetyltransferase domain-containing protein</fullName>
    </recommendedName>
</protein>
<keyword evidence="5" id="KW-1185">Reference proteome</keyword>
<accession>A0A9W6QYT8</accession>
<dbReference type="Proteomes" id="UP001165136">
    <property type="component" value="Unassembled WGS sequence"/>
</dbReference>
<dbReference type="Pfam" id="PF00583">
    <property type="entry name" value="Acetyltransf_1"/>
    <property type="match status" value="1"/>
</dbReference>
<dbReference type="InterPro" id="IPR016181">
    <property type="entry name" value="Acyl_CoA_acyltransferase"/>
</dbReference>
<dbReference type="PROSITE" id="PS51186">
    <property type="entry name" value="GNAT"/>
    <property type="match status" value="1"/>
</dbReference>
<comment type="caution">
    <text evidence="4">The sequence shown here is derived from an EMBL/GenBank/DDBJ whole genome shotgun (WGS) entry which is preliminary data.</text>
</comment>
<sequence length="149" mass="16498">MARSRVRIRYAQLADADAVFGLLGQLAMSYRPQRSAFDQSFELLLSAMTYDSADLLVAEDGGTVIGYALTRRFPVLYANGPVSELHELVVDEAHRGRGAGRRLVEAVIARARTAGAVELTVPTRRAHDFYRRFGFEETATVMKLPLPPD</sequence>
<dbReference type="PANTHER" id="PTHR43877:SF1">
    <property type="entry name" value="ACETYLTRANSFERASE"/>
    <property type="match status" value="1"/>
</dbReference>
<evidence type="ECO:0000259" key="3">
    <source>
        <dbReference type="PROSITE" id="PS51186"/>
    </source>
</evidence>
<dbReference type="PANTHER" id="PTHR43877">
    <property type="entry name" value="AMINOALKYLPHOSPHONATE N-ACETYLTRANSFERASE-RELATED-RELATED"/>
    <property type="match status" value="1"/>
</dbReference>
<evidence type="ECO:0000256" key="1">
    <source>
        <dbReference type="ARBA" id="ARBA00022679"/>
    </source>
</evidence>
<dbReference type="CDD" id="cd04301">
    <property type="entry name" value="NAT_SF"/>
    <property type="match status" value="1"/>
</dbReference>
<dbReference type="InterPro" id="IPR000182">
    <property type="entry name" value="GNAT_dom"/>
</dbReference>
<feature type="domain" description="N-acetyltransferase" evidence="3">
    <location>
        <begin position="6"/>
        <end position="149"/>
    </location>
</feature>
<dbReference type="SUPFAM" id="SSF55729">
    <property type="entry name" value="Acyl-CoA N-acyltransferases (Nat)"/>
    <property type="match status" value="1"/>
</dbReference>
<dbReference type="InterPro" id="IPR050832">
    <property type="entry name" value="Bact_Acetyltransf"/>
</dbReference>
<evidence type="ECO:0000313" key="5">
    <source>
        <dbReference type="Proteomes" id="UP001165136"/>
    </source>
</evidence>